<evidence type="ECO:0000256" key="1">
    <source>
        <dbReference type="SAM" id="Phobius"/>
    </source>
</evidence>
<name>A0A1F5Z1S5_9BACT</name>
<keyword evidence="1" id="KW-0812">Transmembrane</keyword>
<gene>
    <name evidence="2" type="ORF">A3F83_11920</name>
</gene>
<evidence type="ECO:0000313" key="2">
    <source>
        <dbReference type="EMBL" id="OGG06381.1"/>
    </source>
</evidence>
<dbReference type="STRING" id="1817867.A3F83_11920"/>
<protein>
    <submittedName>
        <fullName evidence="2">Uncharacterized protein</fullName>
    </submittedName>
</protein>
<organism evidence="2 3">
    <name type="scientific">Candidatus Glassbacteria bacterium RIFCSPLOWO2_12_FULL_58_11</name>
    <dbReference type="NCBI Taxonomy" id="1817867"/>
    <lineage>
        <taxon>Bacteria</taxon>
        <taxon>Candidatus Glassiibacteriota</taxon>
    </lineage>
</organism>
<comment type="caution">
    <text evidence="2">The sequence shown here is derived from an EMBL/GenBank/DDBJ whole genome shotgun (WGS) entry which is preliminary data.</text>
</comment>
<feature type="transmembrane region" description="Helical" evidence="1">
    <location>
        <begin position="111"/>
        <end position="134"/>
    </location>
</feature>
<sequence length="196" mass="22159">MSADYGKFRDNLISLEQFNPEIHQHYLEEMEKMFTQEITGVRKFGWWARDLFLFLVGLVLMSSAIFDQPISLPIAGRWLWGLSGAFTLGIALLGMRLAWKKKIDLRNDSKFIALVGSSGMTVVAFSIMFAAFIMRDLQNMTTMVPIALLAIIIGILIGLDNRVQQGELNTREKLLEIEYRLAALDERLQSGKGGKN</sequence>
<dbReference type="AlphaFoldDB" id="A0A1F5Z1S5"/>
<keyword evidence="1" id="KW-0472">Membrane</keyword>
<dbReference type="EMBL" id="MFIX01000027">
    <property type="protein sequence ID" value="OGG06381.1"/>
    <property type="molecule type" value="Genomic_DNA"/>
</dbReference>
<evidence type="ECO:0000313" key="3">
    <source>
        <dbReference type="Proteomes" id="UP000179129"/>
    </source>
</evidence>
<feature type="transmembrane region" description="Helical" evidence="1">
    <location>
        <begin position="140"/>
        <end position="159"/>
    </location>
</feature>
<keyword evidence="1" id="KW-1133">Transmembrane helix</keyword>
<accession>A0A1F5Z1S5</accession>
<proteinExistence type="predicted"/>
<reference evidence="2 3" key="1">
    <citation type="journal article" date="2016" name="Nat. Commun.">
        <title>Thousands of microbial genomes shed light on interconnected biogeochemical processes in an aquifer system.</title>
        <authorList>
            <person name="Anantharaman K."/>
            <person name="Brown C.T."/>
            <person name="Hug L.A."/>
            <person name="Sharon I."/>
            <person name="Castelle C.J."/>
            <person name="Probst A.J."/>
            <person name="Thomas B.C."/>
            <person name="Singh A."/>
            <person name="Wilkins M.J."/>
            <person name="Karaoz U."/>
            <person name="Brodie E.L."/>
            <person name="Williams K.H."/>
            <person name="Hubbard S.S."/>
            <person name="Banfield J.F."/>
        </authorList>
    </citation>
    <scope>NUCLEOTIDE SEQUENCE [LARGE SCALE GENOMIC DNA]</scope>
</reference>
<feature type="transmembrane region" description="Helical" evidence="1">
    <location>
        <begin position="78"/>
        <end position="99"/>
    </location>
</feature>
<dbReference type="Proteomes" id="UP000179129">
    <property type="component" value="Unassembled WGS sequence"/>
</dbReference>
<feature type="transmembrane region" description="Helical" evidence="1">
    <location>
        <begin position="46"/>
        <end position="66"/>
    </location>
</feature>